<dbReference type="RefSeq" id="WP_198099698.1">
    <property type="nucleotide sequence ID" value="NZ_JAEDAL010000001.1"/>
</dbReference>
<keyword evidence="3 6" id="KW-0812">Transmembrane</keyword>
<feature type="domain" description="EamA" evidence="7">
    <location>
        <begin position="18"/>
        <end position="151"/>
    </location>
</feature>
<dbReference type="AlphaFoldDB" id="A0A931NDD6"/>
<gene>
    <name evidence="8" type="ORF">I7X43_04595</name>
</gene>
<dbReference type="InterPro" id="IPR050638">
    <property type="entry name" value="AA-Vitamin_Transporters"/>
</dbReference>
<evidence type="ECO:0000256" key="6">
    <source>
        <dbReference type="SAM" id="Phobius"/>
    </source>
</evidence>
<evidence type="ECO:0000313" key="9">
    <source>
        <dbReference type="Proteomes" id="UP000620139"/>
    </source>
</evidence>
<dbReference type="InterPro" id="IPR000620">
    <property type="entry name" value="EamA_dom"/>
</dbReference>
<evidence type="ECO:0000256" key="2">
    <source>
        <dbReference type="ARBA" id="ARBA00007362"/>
    </source>
</evidence>
<dbReference type="SUPFAM" id="SSF103481">
    <property type="entry name" value="Multidrug resistance efflux transporter EmrE"/>
    <property type="match status" value="2"/>
</dbReference>
<accession>A0A931NDD6</accession>
<feature type="transmembrane region" description="Helical" evidence="6">
    <location>
        <begin position="231"/>
        <end position="250"/>
    </location>
</feature>
<protein>
    <submittedName>
        <fullName evidence="8">DMT family transporter</fullName>
    </submittedName>
</protein>
<evidence type="ECO:0000256" key="5">
    <source>
        <dbReference type="ARBA" id="ARBA00023136"/>
    </source>
</evidence>
<evidence type="ECO:0000256" key="4">
    <source>
        <dbReference type="ARBA" id="ARBA00022989"/>
    </source>
</evidence>
<keyword evidence="4 6" id="KW-1133">Transmembrane helix</keyword>
<organism evidence="8 9">
    <name type="scientific">Inhella gelatinilytica</name>
    <dbReference type="NCBI Taxonomy" id="2795030"/>
    <lineage>
        <taxon>Bacteria</taxon>
        <taxon>Pseudomonadati</taxon>
        <taxon>Pseudomonadota</taxon>
        <taxon>Betaproteobacteria</taxon>
        <taxon>Burkholderiales</taxon>
        <taxon>Sphaerotilaceae</taxon>
        <taxon>Inhella</taxon>
    </lineage>
</organism>
<feature type="transmembrane region" description="Helical" evidence="6">
    <location>
        <begin position="196"/>
        <end position="216"/>
    </location>
</feature>
<proteinExistence type="inferred from homology"/>
<dbReference type="PANTHER" id="PTHR32322">
    <property type="entry name" value="INNER MEMBRANE TRANSPORTER"/>
    <property type="match status" value="1"/>
</dbReference>
<name>A0A931NDD6_9BURK</name>
<evidence type="ECO:0000313" key="8">
    <source>
        <dbReference type="EMBL" id="MBH9552125.1"/>
    </source>
</evidence>
<sequence length="308" mass="31750">MTLASPPAAPARTLMVHLKLLGMAALWGAAWPAGKVVASQVPALTASVWRFAFSLLLLMAWLLARSGTRTLQVLSRRQWAGLALGGALGVFGYAAFFLMGLQHLPAGRAALVVTTNPVLTLLLAAWWFGERLTARLALGMGLAVLGAVVVLTHGAPWTLFTGGAGVGELLLLGCVVCWSGYTLLGKKLLGGIDALTTTAVTAGFGLALLILAAWGVDGAALAQPLTRGTEWWAALLFMVVGSTVLAYAWYFEGVAALGAGAASAYISLVPVFGVAVATVWLGEALDASLILGGAVVLAGMAVMNRARR</sequence>
<feature type="transmembrane region" description="Helical" evidence="6">
    <location>
        <begin position="287"/>
        <end position="306"/>
    </location>
</feature>
<dbReference type="Proteomes" id="UP000620139">
    <property type="component" value="Unassembled WGS sequence"/>
</dbReference>
<feature type="transmembrane region" description="Helical" evidence="6">
    <location>
        <begin position="107"/>
        <end position="129"/>
    </location>
</feature>
<comment type="caution">
    <text evidence="8">The sequence shown here is derived from an EMBL/GenBank/DDBJ whole genome shotgun (WGS) entry which is preliminary data.</text>
</comment>
<feature type="transmembrane region" description="Helical" evidence="6">
    <location>
        <begin position="262"/>
        <end position="281"/>
    </location>
</feature>
<dbReference type="GO" id="GO:0016020">
    <property type="term" value="C:membrane"/>
    <property type="evidence" value="ECO:0007669"/>
    <property type="project" value="UniProtKB-SubCell"/>
</dbReference>
<evidence type="ECO:0000256" key="3">
    <source>
        <dbReference type="ARBA" id="ARBA00022692"/>
    </source>
</evidence>
<feature type="transmembrane region" description="Helical" evidence="6">
    <location>
        <begin position="163"/>
        <end position="184"/>
    </location>
</feature>
<feature type="domain" description="EamA" evidence="7">
    <location>
        <begin position="167"/>
        <end position="304"/>
    </location>
</feature>
<feature type="transmembrane region" description="Helical" evidence="6">
    <location>
        <begin position="136"/>
        <end position="157"/>
    </location>
</feature>
<feature type="transmembrane region" description="Helical" evidence="6">
    <location>
        <begin position="48"/>
        <end position="67"/>
    </location>
</feature>
<dbReference type="Pfam" id="PF00892">
    <property type="entry name" value="EamA"/>
    <property type="match status" value="2"/>
</dbReference>
<dbReference type="InterPro" id="IPR037185">
    <property type="entry name" value="EmrE-like"/>
</dbReference>
<comment type="similarity">
    <text evidence="2">Belongs to the EamA transporter family.</text>
</comment>
<keyword evidence="9" id="KW-1185">Reference proteome</keyword>
<dbReference type="EMBL" id="JAEDAL010000001">
    <property type="protein sequence ID" value="MBH9552125.1"/>
    <property type="molecule type" value="Genomic_DNA"/>
</dbReference>
<evidence type="ECO:0000256" key="1">
    <source>
        <dbReference type="ARBA" id="ARBA00004141"/>
    </source>
</evidence>
<reference evidence="8" key="1">
    <citation type="submission" date="2020-12" db="EMBL/GenBank/DDBJ databases">
        <title>The genome sequence of Inhella sp. 4Y17.</title>
        <authorList>
            <person name="Liu Y."/>
        </authorList>
    </citation>
    <scope>NUCLEOTIDE SEQUENCE</scope>
    <source>
        <strain evidence="8">4Y10</strain>
    </source>
</reference>
<evidence type="ECO:0000259" key="7">
    <source>
        <dbReference type="Pfam" id="PF00892"/>
    </source>
</evidence>
<keyword evidence="5 6" id="KW-0472">Membrane</keyword>
<comment type="subcellular location">
    <subcellularLocation>
        <location evidence="1">Membrane</location>
        <topology evidence="1">Multi-pass membrane protein</topology>
    </subcellularLocation>
</comment>
<feature type="transmembrane region" description="Helical" evidence="6">
    <location>
        <begin position="79"/>
        <end position="101"/>
    </location>
</feature>
<dbReference type="PANTHER" id="PTHR32322:SF2">
    <property type="entry name" value="EAMA DOMAIN-CONTAINING PROTEIN"/>
    <property type="match status" value="1"/>
</dbReference>
<dbReference type="Gene3D" id="1.10.3730.20">
    <property type="match status" value="1"/>
</dbReference>